<evidence type="ECO:0000313" key="5">
    <source>
        <dbReference type="EMBL" id="SNT20514.1"/>
    </source>
</evidence>
<dbReference type="GO" id="GO:0005829">
    <property type="term" value="C:cytosol"/>
    <property type="evidence" value="ECO:0007669"/>
    <property type="project" value="TreeGrafter"/>
</dbReference>
<gene>
    <name evidence="5" type="ORF">SAMN06264365_1683</name>
</gene>
<dbReference type="GO" id="GO:0004370">
    <property type="term" value="F:glycerol kinase activity"/>
    <property type="evidence" value="ECO:0007669"/>
    <property type="project" value="TreeGrafter"/>
</dbReference>
<evidence type="ECO:0000259" key="4">
    <source>
        <dbReference type="Pfam" id="PF00370"/>
    </source>
</evidence>
<keyword evidence="3 5" id="KW-0418">Kinase</keyword>
<evidence type="ECO:0000256" key="1">
    <source>
        <dbReference type="ARBA" id="ARBA00009156"/>
    </source>
</evidence>
<dbReference type="EMBL" id="FZNR01000068">
    <property type="protein sequence ID" value="SNT20514.1"/>
    <property type="molecule type" value="Genomic_DNA"/>
</dbReference>
<accession>A0A239KTF4</accession>
<dbReference type="Gene3D" id="3.30.420.40">
    <property type="match status" value="1"/>
</dbReference>
<name>A0A239KTF4_9ACTN</name>
<dbReference type="SUPFAM" id="SSF53067">
    <property type="entry name" value="Actin-like ATPase domain"/>
    <property type="match status" value="1"/>
</dbReference>
<dbReference type="PANTHER" id="PTHR10196:SF69">
    <property type="entry name" value="GLYCEROL KINASE"/>
    <property type="match status" value="1"/>
</dbReference>
<dbReference type="Proteomes" id="UP000198415">
    <property type="component" value="Unassembled WGS sequence"/>
</dbReference>
<sequence>MADLVGAIDQGTTSTRFMIFDRDGVEISRSQIEHRQILPAAGWVEHDAWEIWENVGRTIDGALAGAGLVASDLAAIGIANQRE</sequence>
<dbReference type="RefSeq" id="WP_280523933.1">
    <property type="nucleotide sequence ID" value="NZ_FZNR01000068.1"/>
</dbReference>
<dbReference type="Pfam" id="PF00370">
    <property type="entry name" value="FGGY_N"/>
    <property type="match status" value="1"/>
</dbReference>
<feature type="domain" description="Carbohydrate kinase FGGY N-terminal" evidence="4">
    <location>
        <begin position="5"/>
        <end position="83"/>
    </location>
</feature>
<dbReference type="InterPro" id="IPR043129">
    <property type="entry name" value="ATPase_NBD"/>
</dbReference>
<dbReference type="PANTHER" id="PTHR10196">
    <property type="entry name" value="SUGAR KINASE"/>
    <property type="match status" value="1"/>
</dbReference>
<dbReference type="AlphaFoldDB" id="A0A239KTF4"/>
<feature type="non-terminal residue" evidence="5">
    <location>
        <position position="83"/>
    </location>
</feature>
<dbReference type="GO" id="GO:0019563">
    <property type="term" value="P:glycerol catabolic process"/>
    <property type="evidence" value="ECO:0007669"/>
    <property type="project" value="TreeGrafter"/>
</dbReference>
<evidence type="ECO:0000256" key="2">
    <source>
        <dbReference type="ARBA" id="ARBA00022679"/>
    </source>
</evidence>
<proteinExistence type="inferred from homology"/>
<protein>
    <submittedName>
        <fullName evidence="5">FGGY family of carbohydrate kinases, N-terminal domain</fullName>
    </submittedName>
</protein>
<keyword evidence="6" id="KW-1185">Reference proteome</keyword>
<dbReference type="InterPro" id="IPR018484">
    <property type="entry name" value="FGGY_N"/>
</dbReference>
<evidence type="ECO:0000256" key="3">
    <source>
        <dbReference type="ARBA" id="ARBA00022777"/>
    </source>
</evidence>
<reference evidence="5 6" key="1">
    <citation type="submission" date="2017-06" db="EMBL/GenBank/DDBJ databases">
        <authorList>
            <person name="Kim H.J."/>
            <person name="Triplett B.A."/>
        </authorList>
    </citation>
    <scope>NUCLEOTIDE SEQUENCE [LARGE SCALE GENOMIC DNA]</scope>
    <source>
        <strain evidence="5 6">DSM 43151</strain>
    </source>
</reference>
<evidence type="ECO:0000313" key="6">
    <source>
        <dbReference type="Proteomes" id="UP000198415"/>
    </source>
</evidence>
<organism evidence="5 6">
    <name type="scientific">Actinoplanes regularis</name>
    <dbReference type="NCBI Taxonomy" id="52697"/>
    <lineage>
        <taxon>Bacteria</taxon>
        <taxon>Bacillati</taxon>
        <taxon>Actinomycetota</taxon>
        <taxon>Actinomycetes</taxon>
        <taxon>Micromonosporales</taxon>
        <taxon>Micromonosporaceae</taxon>
        <taxon>Actinoplanes</taxon>
    </lineage>
</organism>
<keyword evidence="2" id="KW-0808">Transferase</keyword>
<comment type="similarity">
    <text evidence="1">Belongs to the FGGY kinase family.</text>
</comment>